<name>A0A8K0I6L6_COCNU</name>
<evidence type="ECO:0000313" key="3">
    <source>
        <dbReference type="EMBL" id="KAG1338415.1"/>
    </source>
</evidence>
<reference evidence="2" key="1">
    <citation type="journal article" date="2017" name="Gigascience">
        <title>The genome draft of coconut (Cocos nucifera).</title>
        <authorList>
            <person name="Xiao Y."/>
            <person name="Xu P."/>
            <person name="Fan H."/>
            <person name="Baudouin L."/>
            <person name="Xia W."/>
            <person name="Bocs S."/>
            <person name="Xu J."/>
            <person name="Li Q."/>
            <person name="Guo A."/>
            <person name="Zhou L."/>
            <person name="Li J."/>
            <person name="Wu Y."/>
            <person name="Ma Z."/>
            <person name="Armero A."/>
            <person name="Issali A.E."/>
            <person name="Liu N."/>
            <person name="Peng M."/>
            <person name="Yang Y."/>
        </authorList>
    </citation>
    <scope>NUCLEOTIDE SEQUENCE</scope>
    <source>
        <tissue evidence="2">Spear leaf of Hainan Tall coconut</tissue>
    </source>
</reference>
<protein>
    <submittedName>
        <fullName evidence="2">Uncharacterized protein</fullName>
    </submittedName>
</protein>
<reference evidence="2" key="2">
    <citation type="submission" date="2019-07" db="EMBL/GenBank/DDBJ databases">
        <authorList>
            <person name="Yang Y."/>
            <person name="Bocs S."/>
            <person name="Baudouin L."/>
        </authorList>
    </citation>
    <scope>NUCLEOTIDE SEQUENCE</scope>
    <source>
        <tissue evidence="2">Spear leaf of Hainan Tall coconut</tissue>
    </source>
</reference>
<sequence length="134" mass="14985">MGRWGGGWGLGGEDDARKREDGMRRRRWRGSEVVKRKRRWGRRQGGGRGSGGGDEATCDEEVGGQVDAKRQQGGKGGEVGRRRPRLEFARRKPKDGATQSGSGDKEKEARECERREGKHARSGIRSLEEPLRLE</sequence>
<accession>A0A8K0I6L6</accession>
<feature type="compositionally biased region" description="Basic and acidic residues" evidence="1">
    <location>
        <begin position="78"/>
        <end position="90"/>
    </location>
</feature>
<dbReference type="EMBL" id="CM017875">
    <property type="protein sequence ID" value="KAG1338415.1"/>
    <property type="molecule type" value="Genomic_DNA"/>
</dbReference>
<feature type="compositionally biased region" description="Basic and acidic residues" evidence="1">
    <location>
        <begin position="103"/>
        <end position="116"/>
    </location>
</feature>
<evidence type="ECO:0000313" key="2">
    <source>
        <dbReference type="EMBL" id="KAG1338414.1"/>
    </source>
</evidence>
<comment type="caution">
    <text evidence="2">The sequence shown here is derived from an EMBL/GenBank/DDBJ whole genome shotgun (WGS) entry which is preliminary data.</text>
</comment>
<feature type="compositionally biased region" description="Gly residues" evidence="1">
    <location>
        <begin position="1"/>
        <end position="11"/>
    </location>
</feature>
<feature type="region of interest" description="Disordered" evidence="1">
    <location>
        <begin position="1"/>
        <end position="134"/>
    </location>
</feature>
<evidence type="ECO:0000256" key="1">
    <source>
        <dbReference type="SAM" id="MobiDB-lite"/>
    </source>
</evidence>
<dbReference type="AlphaFoldDB" id="A0A8K0I6L6"/>
<feature type="compositionally biased region" description="Gly residues" evidence="1">
    <location>
        <begin position="43"/>
        <end position="54"/>
    </location>
</feature>
<gene>
    <name evidence="2" type="ORF">COCNU_04G007200</name>
    <name evidence="3" type="ORF">COCNU_04G007210</name>
</gene>
<organism evidence="2 4">
    <name type="scientific">Cocos nucifera</name>
    <name type="common">Coconut palm</name>
    <dbReference type="NCBI Taxonomy" id="13894"/>
    <lineage>
        <taxon>Eukaryota</taxon>
        <taxon>Viridiplantae</taxon>
        <taxon>Streptophyta</taxon>
        <taxon>Embryophyta</taxon>
        <taxon>Tracheophyta</taxon>
        <taxon>Spermatophyta</taxon>
        <taxon>Magnoliopsida</taxon>
        <taxon>Liliopsida</taxon>
        <taxon>Arecaceae</taxon>
        <taxon>Arecoideae</taxon>
        <taxon>Cocoseae</taxon>
        <taxon>Attaleinae</taxon>
        <taxon>Cocos</taxon>
    </lineage>
</organism>
<dbReference type="EMBL" id="CM017875">
    <property type="protein sequence ID" value="KAG1338414.1"/>
    <property type="molecule type" value="Genomic_DNA"/>
</dbReference>
<feature type="compositionally biased region" description="Basic and acidic residues" evidence="1">
    <location>
        <begin position="14"/>
        <end position="34"/>
    </location>
</feature>
<proteinExistence type="predicted"/>
<keyword evidence="4" id="KW-1185">Reference proteome</keyword>
<evidence type="ECO:0000313" key="4">
    <source>
        <dbReference type="Proteomes" id="UP000797356"/>
    </source>
</evidence>
<dbReference type="Proteomes" id="UP000797356">
    <property type="component" value="Chromosome 4"/>
</dbReference>